<comment type="caution">
    <text evidence="14">The sequence shown here is derived from an EMBL/GenBank/DDBJ whole genome shotgun (WGS) entry which is preliminary data.</text>
</comment>
<evidence type="ECO:0000256" key="4">
    <source>
        <dbReference type="ARBA" id="ARBA00022643"/>
    </source>
</evidence>
<evidence type="ECO:0000256" key="7">
    <source>
        <dbReference type="ARBA" id="ARBA00022741"/>
    </source>
</evidence>
<dbReference type="EMBL" id="JYDH01000202">
    <property type="protein sequence ID" value="KRY28499.1"/>
    <property type="molecule type" value="Genomic_DNA"/>
</dbReference>
<dbReference type="eggNOG" id="KOG2644">
    <property type="taxonomic scope" value="Eukaryota"/>
</dbReference>
<dbReference type="Gene3D" id="3.40.50.620">
    <property type="entry name" value="HUPs"/>
    <property type="match status" value="1"/>
</dbReference>
<evidence type="ECO:0000256" key="11">
    <source>
        <dbReference type="ARBA" id="ARBA00031871"/>
    </source>
</evidence>
<evidence type="ECO:0000256" key="2">
    <source>
        <dbReference type="ARBA" id="ARBA00012393"/>
    </source>
</evidence>
<evidence type="ECO:0000256" key="5">
    <source>
        <dbReference type="ARBA" id="ARBA00022679"/>
    </source>
</evidence>
<keyword evidence="3" id="KW-0285">Flavoprotein</keyword>
<evidence type="ECO:0000259" key="13">
    <source>
        <dbReference type="Pfam" id="PF01507"/>
    </source>
</evidence>
<feature type="domain" description="Phosphoadenosine phosphosulphate reductase" evidence="13">
    <location>
        <begin position="132"/>
        <end position="285"/>
    </location>
</feature>
<comment type="pathway">
    <text evidence="1">Cofactor biosynthesis; FAD biosynthesis; FAD from FMN: step 1/1.</text>
</comment>
<dbReference type="PANTHER" id="PTHR23293:SF9">
    <property type="entry name" value="FAD SYNTHASE"/>
    <property type="match status" value="1"/>
</dbReference>
<dbReference type="GO" id="GO:0003919">
    <property type="term" value="F:FMN adenylyltransferase activity"/>
    <property type="evidence" value="ECO:0007669"/>
    <property type="project" value="UniProtKB-EC"/>
</dbReference>
<comment type="catalytic activity">
    <reaction evidence="12">
        <text>FMN + ATP + H(+) = FAD + diphosphate</text>
        <dbReference type="Rhea" id="RHEA:17237"/>
        <dbReference type="ChEBI" id="CHEBI:15378"/>
        <dbReference type="ChEBI" id="CHEBI:30616"/>
        <dbReference type="ChEBI" id="CHEBI:33019"/>
        <dbReference type="ChEBI" id="CHEBI:57692"/>
        <dbReference type="ChEBI" id="CHEBI:58210"/>
        <dbReference type="EC" id="2.7.7.2"/>
    </reaction>
</comment>
<sequence>MVGSVDSIVERFRFPKLLFDIVANKSYCEGDRKHDVWGVRSGKYHHMPHCKTLPIQNVLATTAAVENYVHKVNETQPEMDLANDPEPWRDVVLKMNEYLKMMNMEEEPFYCRLLASINLIFRCTKTYDISECLLSFNGGKDCTVLLHLLHYVFSKVYGTGYVSKFSLVYIEPEESFEELENFIQIVQERYGIGMIKYKGNIKQRLCELHSTQPHYKAIYMGTRSTDAYGDKVHSVEKTDSDWPEYTLIKPILDWSYHDIWKFLRDLNIPYCPLYDKGFTSLGDRSASFPNSSLAYTNESGLIMYKPAYMLADPELERSGRNVSYR</sequence>
<reference evidence="14 15" key="1">
    <citation type="submission" date="2015-01" db="EMBL/GenBank/DDBJ databases">
        <title>Evolution of Trichinella species and genotypes.</title>
        <authorList>
            <person name="Korhonen P.K."/>
            <person name="Edoardo P."/>
            <person name="Giuseppe L.R."/>
            <person name="Gasser R.B."/>
        </authorList>
    </citation>
    <scope>NUCLEOTIDE SEQUENCE [LARGE SCALE GENOMIC DNA]</scope>
    <source>
        <strain evidence="14">ISS3</strain>
    </source>
</reference>
<dbReference type="EC" id="2.7.7.2" evidence="2"/>
<dbReference type="STRING" id="6334.A0A0V1AWA6"/>
<protein>
    <recommendedName>
        <fullName evidence="2">FAD synthase</fullName>
        <ecNumber evidence="2">2.7.7.2</ecNumber>
    </recommendedName>
    <alternativeName>
        <fullName evidence="10">FAD pyrophosphorylase</fullName>
    </alternativeName>
    <alternativeName>
        <fullName evidence="11">FMN adenylyltransferase</fullName>
    </alternativeName>
</protein>
<proteinExistence type="predicted"/>
<organism evidence="14 15">
    <name type="scientific">Trichinella spiralis</name>
    <name type="common">Trichina worm</name>
    <dbReference type="NCBI Taxonomy" id="6334"/>
    <lineage>
        <taxon>Eukaryota</taxon>
        <taxon>Metazoa</taxon>
        <taxon>Ecdysozoa</taxon>
        <taxon>Nematoda</taxon>
        <taxon>Enoplea</taxon>
        <taxon>Dorylaimia</taxon>
        <taxon>Trichinellida</taxon>
        <taxon>Trichinellidae</taxon>
        <taxon>Trichinella</taxon>
    </lineage>
</organism>
<keyword evidence="7" id="KW-0547">Nucleotide-binding</keyword>
<keyword evidence="9" id="KW-0067">ATP-binding</keyword>
<evidence type="ECO:0000313" key="14">
    <source>
        <dbReference type="EMBL" id="KRY28499.1"/>
    </source>
</evidence>
<evidence type="ECO:0000256" key="10">
    <source>
        <dbReference type="ARBA" id="ARBA00031145"/>
    </source>
</evidence>
<evidence type="ECO:0000313" key="15">
    <source>
        <dbReference type="Proteomes" id="UP000054776"/>
    </source>
</evidence>
<dbReference type="InterPro" id="IPR014729">
    <property type="entry name" value="Rossmann-like_a/b/a_fold"/>
</dbReference>
<evidence type="ECO:0000256" key="12">
    <source>
        <dbReference type="ARBA" id="ARBA00049494"/>
    </source>
</evidence>
<evidence type="ECO:0000256" key="1">
    <source>
        <dbReference type="ARBA" id="ARBA00004726"/>
    </source>
</evidence>
<dbReference type="OrthoDB" id="270728at2759"/>
<evidence type="ECO:0000256" key="9">
    <source>
        <dbReference type="ARBA" id="ARBA00022840"/>
    </source>
</evidence>
<dbReference type="PANTHER" id="PTHR23293">
    <property type="entry name" value="FAD SYNTHETASE-RELATED FMN ADENYLYLTRANSFERASE"/>
    <property type="match status" value="1"/>
</dbReference>
<dbReference type="InterPro" id="IPR002500">
    <property type="entry name" value="PAPS_reduct_dom"/>
</dbReference>
<gene>
    <name evidence="14" type="primary">flad1</name>
    <name evidence="14" type="ORF">T01_2787</name>
</gene>
<name>A0A0V1AWA6_TRISP</name>
<dbReference type="CDD" id="cd23948">
    <property type="entry name" value="FAD_synthase"/>
    <property type="match status" value="1"/>
</dbReference>
<dbReference type="GO" id="GO:0006747">
    <property type="term" value="P:FAD biosynthetic process"/>
    <property type="evidence" value="ECO:0007669"/>
    <property type="project" value="TreeGrafter"/>
</dbReference>
<dbReference type="GO" id="GO:0005524">
    <property type="term" value="F:ATP binding"/>
    <property type="evidence" value="ECO:0007669"/>
    <property type="project" value="UniProtKB-KW"/>
</dbReference>
<dbReference type="Proteomes" id="UP000054776">
    <property type="component" value="Unassembled WGS sequence"/>
</dbReference>
<dbReference type="Pfam" id="PF01507">
    <property type="entry name" value="PAPS_reduct"/>
    <property type="match status" value="1"/>
</dbReference>
<keyword evidence="15" id="KW-1185">Reference proteome</keyword>
<keyword evidence="5" id="KW-0808">Transferase</keyword>
<keyword evidence="6" id="KW-0548">Nucleotidyltransferase</keyword>
<dbReference type="InParanoid" id="A0A0V1AWA6"/>
<keyword evidence="4" id="KW-0288">FMN</keyword>
<dbReference type="AlphaFoldDB" id="A0A0V1AWA6"/>
<evidence type="ECO:0000256" key="6">
    <source>
        <dbReference type="ARBA" id="ARBA00022695"/>
    </source>
</evidence>
<keyword evidence="8" id="KW-0274">FAD</keyword>
<accession>A0A0V1AWA6</accession>
<dbReference type="SUPFAM" id="SSF52402">
    <property type="entry name" value="Adenine nucleotide alpha hydrolases-like"/>
    <property type="match status" value="1"/>
</dbReference>
<evidence type="ECO:0000256" key="3">
    <source>
        <dbReference type="ARBA" id="ARBA00022630"/>
    </source>
</evidence>
<evidence type="ECO:0000256" key="8">
    <source>
        <dbReference type="ARBA" id="ARBA00022827"/>
    </source>
</evidence>